<dbReference type="PANTHER" id="PTHR30136:SF35">
    <property type="entry name" value="HTH-TYPE TRANSCRIPTIONAL REGULATOR RV1719"/>
    <property type="match status" value="1"/>
</dbReference>
<evidence type="ECO:0000256" key="2">
    <source>
        <dbReference type="ARBA" id="ARBA00023125"/>
    </source>
</evidence>
<name>A0A1Y5NX82_9MYCO</name>
<keyword evidence="1" id="KW-0805">Transcription regulation</keyword>
<dbReference type="InterPro" id="IPR050707">
    <property type="entry name" value="HTH_MetabolicPath_Reg"/>
</dbReference>
<accession>A0A1Y5NX82</accession>
<dbReference type="EMBL" id="FLQS01000002">
    <property type="protein sequence ID" value="SBS71026.1"/>
    <property type="molecule type" value="Genomic_DNA"/>
</dbReference>
<protein>
    <submittedName>
        <fullName evidence="6">Transcriptional regulator, IclR family</fullName>
    </submittedName>
</protein>
<keyword evidence="2" id="KW-0238">DNA-binding</keyword>
<evidence type="ECO:0000256" key="3">
    <source>
        <dbReference type="ARBA" id="ARBA00023163"/>
    </source>
</evidence>
<feature type="domain" description="IclR-ED" evidence="5">
    <location>
        <begin position="72"/>
        <end position="255"/>
    </location>
</feature>
<reference evidence="6" key="1">
    <citation type="submission" date="2016-03" db="EMBL/GenBank/DDBJ databases">
        <authorList>
            <person name="Ploux O."/>
        </authorList>
    </citation>
    <scope>NUCLEOTIDE SEQUENCE</scope>
    <source>
        <strain evidence="6">UC10</strain>
    </source>
</reference>
<dbReference type="GO" id="GO:0045892">
    <property type="term" value="P:negative regulation of DNA-templated transcription"/>
    <property type="evidence" value="ECO:0007669"/>
    <property type="project" value="TreeGrafter"/>
</dbReference>
<dbReference type="Gene3D" id="1.10.10.10">
    <property type="entry name" value="Winged helix-like DNA-binding domain superfamily/Winged helix DNA-binding domain"/>
    <property type="match status" value="1"/>
</dbReference>
<dbReference type="SMART" id="SM00346">
    <property type="entry name" value="HTH_ICLR"/>
    <property type="match status" value="1"/>
</dbReference>
<dbReference type="SUPFAM" id="SSF46785">
    <property type="entry name" value="Winged helix' DNA-binding domain"/>
    <property type="match status" value="1"/>
</dbReference>
<dbReference type="PANTHER" id="PTHR30136">
    <property type="entry name" value="HELIX-TURN-HELIX TRANSCRIPTIONAL REGULATOR, ICLR FAMILY"/>
    <property type="match status" value="1"/>
</dbReference>
<dbReference type="InterPro" id="IPR005471">
    <property type="entry name" value="Tscrpt_reg_IclR_N"/>
</dbReference>
<evidence type="ECO:0000313" key="6">
    <source>
        <dbReference type="EMBL" id="SBS71026.1"/>
    </source>
</evidence>
<organism evidence="6">
    <name type="scientific">uncultured Mycobacterium sp</name>
    <dbReference type="NCBI Taxonomy" id="171292"/>
    <lineage>
        <taxon>Bacteria</taxon>
        <taxon>Bacillati</taxon>
        <taxon>Actinomycetota</taxon>
        <taxon>Actinomycetes</taxon>
        <taxon>Mycobacteriales</taxon>
        <taxon>Mycobacteriaceae</taxon>
        <taxon>Mycobacterium</taxon>
        <taxon>environmental samples</taxon>
    </lineage>
</organism>
<keyword evidence="3" id="KW-0804">Transcription</keyword>
<dbReference type="Pfam" id="PF09339">
    <property type="entry name" value="HTH_IclR"/>
    <property type="match status" value="1"/>
</dbReference>
<dbReference type="InterPro" id="IPR014757">
    <property type="entry name" value="Tscrpt_reg_IclR_C"/>
</dbReference>
<proteinExistence type="predicted"/>
<evidence type="ECO:0000259" key="4">
    <source>
        <dbReference type="PROSITE" id="PS51077"/>
    </source>
</evidence>
<dbReference type="InterPro" id="IPR029016">
    <property type="entry name" value="GAF-like_dom_sf"/>
</dbReference>
<dbReference type="SUPFAM" id="SSF55781">
    <property type="entry name" value="GAF domain-like"/>
    <property type="match status" value="1"/>
</dbReference>
<dbReference type="GO" id="GO:0003677">
    <property type="term" value="F:DNA binding"/>
    <property type="evidence" value="ECO:0007669"/>
    <property type="project" value="UniProtKB-KW"/>
</dbReference>
<dbReference type="GO" id="GO:0003700">
    <property type="term" value="F:DNA-binding transcription factor activity"/>
    <property type="evidence" value="ECO:0007669"/>
    <property type="project" value="TreeGrafter"/>
</dbReference>
<dbReference type="InterPro" id="IPR036388">
    <property type="entry name" value="WH-like_DNA-bd_sf"/>
</dbReference>
<dbReference type="PROSITE" id="PS51077">
    <property type="entry name" value="HTH_ICLR"/>
    <property type="match status" value="1"/>
</dbReference>
<gene>
    <name evidence="6" type="ORF">MHPYR_100021</name>
</gene>
<dbReference type="InterPro" id="IPR036390">
    <property type="entry name" value="WH_DNA-bd_sf"/>
</dbReference>
<evidence type="ECO:0000259" key="5">
    <source>
        <dbReference type="PROSITE" id="PS51078"/>
    </source>
</evidence>
<evidence type="ECO:0000256" key="1">
    <source>
        <dbReference type="ARBA" id="ARBA00023015"/>
    </source>
</evidence>
<dbReference type="PROSITE" id="PS51078">
    <property type="entry name" value="ICLR_ED"/>
    <property type="match status" value="1"/>
</dbReference>
<dbReference type="Gene3D" id="3.30.450.40">
    <property type="match status" value="1"/>
</dbReference>
<dbReference type="Pfam" id="PF01614">
    <property type="entry name" value="IclR_C"/>
    <property type="match status" value="1"/>
</dbReference>
<feature type="domain" description="HTH iclR-type" evidence="4">
    <location>
        <begin position="8"/>
        <end position="71"/>
    </location>
</feature>
<dbReference type="AlphaFoldDB" id="A0A1Y5NX82"/>
<sequence>MTARPDRSPVVARVAALLGAVSAAEPEGATTTELGKVAGLARPTAHRLLTSLAEVGLIDRDARSGRWWLGPEMYLLGAVAANRYDVSGQARDVVNRLAAETGESAFLSARRGDETVCILSAEGSFPLRSHVLREGIRFPLGVASAGLAILSHLPAREVDDYFSRARPVTDWGPDHSEESIRARIEATRITGYAVNPALIVEGSWGIGAAVFDQNGRPSWALSLTGVETRFTADRRHDLGTLLLEQAHLLSGRLRS</sequence>